<dbReference type="EMBL" id="JAODUO010001104">
    <property type="protein sequence ID" value="KAK2171097.1"/>
    <property type="molecule type" value="Genomic_DNA"/>
</dbReference>
<proteinExistence type="predicted"/>
<dbReference type="Proteomes" id="UP001209878">
    <property type="component" value="Unassembled WGS sequence"/>
</dbReference>
<comment type="caution">
    <text evidence="1">The sequence shown here is derived from an EMBL/GenBank/DDBJ whole genome shotgun (WGS) entry which is preliminary data.</text>
</comment>
<accession>A0AAD9NI27</accession>
<keyword evidence="2" id="KW-1185">Reference proteome</keyword>
<organism evidence="1 2">
    <name type="scientific">Ridgeia piscesae</name>
    <name type="common">Tubeworm</name>
    <dbReference type="NCBI Taxonomy" id="27915"/>
    <lineage>
        <taxon>Eukaryota</taxon>
        <taxon>Metazoa</taxon>
        <taxon>Spiralia</taxon>
        <taxon>Lophotrochozoa</taxon>
        <taxon>Annelida</taxon>
        <taxon>Polychaeta</taxon>
        <taxon>Sedentaria</taxon>
        <taxon>Canalipalpata</taxon>
        <taxon>Sabellida</taxon>
        <taxon>Siboglinidae</taxon>
        <taxon>Ridgeia</taxon>
    </lineage>
</organism>
<protein>
    <submittedName>
        <fullName evidence="1">Uncharacterized protein</fullName>
    </submittedName>
</protein>
<sequence length="301" mass="33173">MDLWNLTKQNVGLDLGVGDISLSDAAFAKILLDSIVSTVVVDKREVKLRSPNMEKLALEESEPAVRNSADCRALVVDKREVKLRSPNMEKLALEESEPAVRHSADCRARDEYPQICHQWDIWHAAKNLGKKLSEVSSNRANKALAPWCGDIVKHFWHCAKTAGGSVERFKNKPNHGTYRSTTNCGISEASPFPDDQGWTVTLAGSPGNLCTGQAVRAGESVTDSADDTAWDDSANICAMPPQHKVTICSMTKACCVIFWKKIFFNLMDMALLNSYELYHSNTDDTRPAIISSARCSRVSVA</sequence>
<dbReference type="AlphaFoldDB" id="A0AAD9NI27"/>
<evidence type="ECO:0000313" key="1">
    <source>
        <dbReference type="EMBL" id="KAK2171097.1"/>
    </source>
</evidence>
<evidence type="ECO:0000313" key="2">
    <source>
        <dbReference type="Proteomes" id="UP001209878"/>
    </source>
</evidence>
<reference evidence="1" key="1">
    <citation type="journal article" date="2023" name="Mol. Biol. Evol.">
        <title>Third-Generation Sequencing Reveals the Adaptive Role of the Epigenome in Three Deep-Sea Polychaetes.</title>
        <authorList>
            <person name="Perez M."/>
            <person name="Aroh O."/>
            <person name="Sun Y."/>
            <person name="Lan Y."/>
            <person name="Juniper S.K."/>
            <person name="Young C.R."/>
            <person name="Angers B."/>
            <person name="Qian P.Y."/>
        </authorList>
    </citation>
    <scope>NUCLEOTIDE SEQUENCE</scope>
    <source>
        <strain evidence="1">R07B-5</strain>
    </source>
</reference>
<name>A0AAD9NI27_RIDPI</name>
<dbReference type="PANTHER" id="PTHR31751:SF7">
    <property type="entry name" value="THAP-TYPE DOMAIN-CONTAINING PROTEIN"/>
    <property type="match status" value="1"/>
</dbReference>
<dbReference type="PANTHER" id="PTHR31751">
    <property type="entry name" value="SI:CH211-108C17.2-RELATED-RELATED"/>
    <property type="match status" value="1"/>
</dbReference>
<gene>
    <name evidence="1" type="ORF">NP493_1104g04003</name>
</gene>